<proteinExistence type="predicted"/>
<feature type="domain" description="Insulin-like" evidence="3">
    <location>
        <begin position="32"/>
        <end position="83"/>
    </location>
</feature>
<keyword evidence="5" id="KW-1185">Reference proteome</keyword>
<dbReference type="GO" id="GO:0005576">
    <property type="term" value="C:extracellular region"/>
    <property type="evidence" value="ECO:0007669"/>
    <property type="project" value="InterPro"/>
</dbReference>
<feature type="chain" id="PRO_5041201503" description="Insulin-like domain-containing protein" evidence="2">
    <location>
        <begin position="16"/>
        <end position="85"/>
    </location>
</feature>
<reference evidence="4" key="1">
    <citation type="submission" date="2023-06" db="EMBL/GenBank/DDBJ databases">
        <authorList>
            <person name="Delattre M."/>
        </authorList>
    </citation>
    <scope>NUCLEOTIDE SEQUENCE</scope>
    <source>
        <strain evidence="4">AF72</strain>
    </source>
</reference>
<dbReference type="SUPFAM" id="SSF56994">
    <property type="entry name" value="Insulin-like"/>
    <property type="match status" value="1"/>
</dbReference>
<evidence type="ECO:0000313" key="4">
    <source>
        <dbReference type="EMBL" id="CAJ0581672.1"/>
    </source>
</evidence>
<dbReference type="Proteomes" id="UP001177023">
    <property type="component" value="Unassembled WGS sequence"/>
</dbReference>
<organism evidence="4 5">
    <name type="scientific">Mesorhabditis spiculigera</name>
    <dbReference type="NCBI Taxonomy" id="96644"/>
    <lineage>
        <taxon>Eukaryota</taxon>
        <taxon>Metazoa</taxon>
        <taxon>Ecdysozoa</taxon>
        <taxon>Nematoda</taxon>
        <taxon>Chromadorea</taxon>
        <taxon>Rhabditida</taxon>
        <taxon>Rhabditina</taxon>
        <taxon>Rhabditomorpha</taxon>
        <taxon>Rhabditoidea</taxon>
        <taxon>Rhabditidae</taxon>
        <taxon>Mesorhabditinae</taxon>
        <taxon>Mesorhabditis</taxon>
    </lineage>
</organism>
<gene>
    <name evidence="4" type="ORF">MSPICULIGERA_LOCUS19827</name>
</gene>
<dbReference type="Gene3D" id="1.10.100.10">
    <property type="entry name" value="Insulin-like"/>
    <property type="match status" value="1"/>
</dbReference>
<feature type="signal peptide" evidence="2">
    <location>
        <begin position="1"/>
        <end position="15"/>
    </location>
</feature>
<dbReference type="SMART" id="SM00078">
    <property type="entry name" value="IlGF"/>
    <property type="match status" value="1"/>
</dbReference>
<name>A0AA36G6S1_9BILA</name>
<evidence type="ECO:0000256" key="2">
    <source>
        <dbReference type="SAM" id="SignalP"/>
    </source>
</evidence>
<keyword evidence="1 2" id="KW-0732">Signal</keyword>
<evidence type="ECO:0000313" key="5">
    <source>
        <dbReference type="Proteomes" id="UP001177023"/>
    </source>
</evidence>
<feature type="non-terminal residue" evidence="4">
    <location>
        <position position="85"/>
    </location>
</feature>
<protein>
    <recommendedName>
        <fullName evidence="3">Insulin-like domain-containing protein</fullName>
    </recommendedName>
</protein>
<sequence length="85" mass="9158">MKLLIVFALFGVVLGTSLSDSQETATKEQRPIRLCGKVLVGAIQKICTNGTKTTTKDALQNTNLNEECCVKGVCTHALLRSMCAE</sequence>
<dbReference type="EMBL" id="CATQJA010002663">
    <property type="protein sequence ID" value="CAJ0581672.1"/>
    <property type="molecule type" value="Genomic_DNA"/>
</dbReference>
<evidence type="ECO:0000259" key="3">
    <source>
        <dbReference type="SMART" id="SM00078"/>
    </source>
</evidence>
<dbReference type="InterPro" id="IPR016179">
    <property type="entry name" value="Insulin-like"/>
</dbReference>
<dbReference type="InterPro" id="IPR036438">
    <property type="entry name" value="Insulin-like_sf"/>
</dbReference>
<dbReference type="AlphaFoldDB" id="A0AA36G6S1"/>
<evidence type="ECO:0000256" key="1">
    <source>
        <dbReference type="ARBA" id="ARBA00022729"/>
    </source>
</evidence>
<comment type="caution">
    <text evidence="4">The sequence shown here is derived from an EMBL/GenBank/DDBJ whole genome shotgun (WGS) entry which is preliminary data.</text>
</comment>
<accession>A0AA36G6S1</accession>
<dbReference type="GO" id="GO:0005179">
    <property type="term" value="F:hormone activity"/>
    <property type="evidence" value="ECO:0007669"/>
    <property type="project" value="InterPro"/>
</dbReference>